<name>A0AAN5CAI2_9BILA</name>
<protein>
    <submittedName>
        <fullName evidence="1">Uncharacterized protein</fullName>
    </submittedName>
</protein>
<dbReference type="Proteomes" id="UP001328107">
    <property type="component" value="Unassembled WGS sequence"/>
</dbReference>
<sequence>RLCIDMNDQKWSCGELNELLIHPQKMMTDFAINPKSAFLELAARSHKMSIIVNQGKLLYHQVSERTFAGVHVNEWPSLSAEIVRRGVERLSL</sequence>
<dbReference type="AlphaFoldDB" id="A0AAN5CAI2"/>
<comment type="caution">
    <text evidence="1">The sequence shown here is derived from an EMBL/GenBank/DDBJ whole genome shotgun (WGS) entry which is preliminary data.</text>
</comment>
<accession>A0AAN5CAI2</accession>
<proteinExistence type="predicted"/>
<feature type="non-terminal residue" evidence="1">
    <location>
        <position position="92"/>
    </location>
</feature>
<organism evidence="1 2">
    <name type="scientific">Pristionchus mayeri</name>
    <dbReference type="NCBI Taxonomy" id="1317129"/>
    <lineage>
        <taxon>Eukaryota</taxon>
        <taxon>Metazoa</taxon>
        <taxon>Ecdysozoa</taxon>
        <taxon>Nematoda</taxon>
        <taxon>Chromadorea</taxon>
        <taxon>Rhabditida</taxon>
        <taxon>Rhabditina</taxon>
        <taxon>Diplogasteromorpha</taxon>
        <taxon>Diplogasteroidea</taxon>
        <taxon>Neodiplogasteridae</taxon>
        <taxon>Pristionchus</taxon>
    </lineage>
</organism>
<reference evidence="2" key="1">
    <citation type="submission" date="2022-10" db="EMBL/GenBank/DDBJ databases">
        <title>Genome assembly of Pristionchus species.</title>
        <authorList>
            <person name="Yoshida K."/>
            <person name="Sommer R.J."/>
        </authorList>
    </citation>
    <scope>NUCLEOTIDE SEQUENCE [LARGE SCALE GENOMIC DNA]</scope>
    <source>
        <strain evidence="2">RS5460</strain>
    </source>
</reference>
<gene>
    <name evidence="1" type="ORF">PMAYCL1PPCAC_14388</name>
</gene>
<evidence type="ECO:0000313" key="2">
    <source>
        <dbReference type="Proteomes" id="UP001328107"/>
    </source>
</evidence>
<keyword evidence="2" id="KW-1185">Reference proteome</keyword>
<feature type="non-terminal residue" evidence="1">
    <location>
        <position position="1"/>
    </location>
</feature>
<evidence type="ECO:0000313" key="1">
    <source>
        <dbReference type="EMBL" id="GMR44193.1"/>
    </source>
</evidence>
<dbReference type="EMBL" id="BTRK01000003">
    <property type="protein sequence ID" value="GMR44193.1"/>
    <property type="molecule type" value="Genomic_DNA"/>
</dbReference>